<reference evidence="18" key="1">
    <citation type="submission" date="2022-07" db="EMBL/GenBank/DDBJ databases">
        <title>Genome Sequence of Physisporinus lineatus.</title>
        <authorList>
            <person name="Buettner E."/>
        </authorList>
    </citation>
    <scope>NUCLEOTIDE SEQUENCE</scope>
    <source>
        <strain evidence="18">VT162</strain>
    </source>
</reference>
<dbReference type="Proteomes" id="UP001212997">
    <property type="component" value="Unassembled WGS sequence"/>
</dbReference>
<feature type="domain" description="Integrase catalytic" evidence="17">
    <location>
        <begin position="1"/>
        <end position="162"/>
    </location>
</feature>
<evidence type="ECO:0000256" key="10">
    <source>
        <dbReference type="ARBA" id="ARBA00022918"/>
    </source>
</evidence>
<evidence type="ECO:0000256" key="7">
    <source>
        <dbReference type="ARBA" id="ARBA00022842"/>
    </source>
</evidence>
<dbReference type="GO" id="GO:0005634">
    <property type="term" value="C:nucleus"/>
    <property type="evidence" value="ECO:0007669"/>
    <property type="project" value="UniProtKB-ARBA"/>
</dbReference>
<dbReference type="InterPro" id="IPR013103">
    <property type="entry name" value="RVT_2"/>
</dbReference>
<evidence type="ECO:0000259" key="17">
    <source>
        <dbReference type="PROSITE" id="PS50994"/>
    </source>
</evidence>
<evidence type="ECO:0000256" key="9">
    <source>
        <dbReference type="ARBA" id="ARBA00022908"/>
    </source>
</evidence>
<dbReference type="SUPFAM" id="SSF56672">
    <property type="entry name" value="DNA/RNA polymerases"/>
    <property type="match status" value="1"/>
</dbReference>
<dbReference type="GO" id="GO:0046872">
    <property type="term" value="F:metal ion binding"/>
    <property type="evidence" value="ECO:0007669"/>
    <property type="project" value="UniProtKB-KW"/>
</dbReference>
<evidence type="ECO:0000256" key="14">
    <source>
        <dbReference type="ARBA" id="ARBA00048173"/>
    </source>
</evidence>
<organism evidence="18 19">
    <name type="scientific">Meripilus lineatus</name>
    <dbReference type="NCBI Taxonomy" id="2056292"/>
    <lineage>
        <taxon>Eukaryota</taxon>
        <taxon>Fungi</taxon>
        <taxon>Dikarya</taxon>
        <taxon>Basidiomycota</taxon>
        <taxon>Agaricomycotina</taxon>
        <taxon>Agaricomycetes</taxon>
        <taxon>Polyporales</taxon>
        <taxon>Meripilaceae</taxon>
        <taxon>Meripilus</taxon>
    </lineage>
</organism>
<keyword evidence="11" id="KW-0239">DNA-directed DNA polymerase</keyword>
<dbReference type="GO" id="GO:0032196">
    <property type="term" value="P:transposition"/>
    <property type="evidence" value="ECO:0007669"/>
    <property type="project" value="UniProtKB-KW"/>
</dbReference>
<dbReference type="Pfam" id="PF07727">
    <property type="entry name" value="RVT_2"/>
    <property type="match status" value="1"/>
</dbReference>
<keyword evidence="1" id="KW-0815">Transposition</keyword>
<keyword evidence="3" id="KW-0540">Nuclease</keyword>
<keyword evidence="13" id="KW-0511">Multifunctional enzyme</keyword>
<keyword evidence="4" id="KW-0479">Metal-binding</keyword>
<keyword evidence="12" id="KW-0233">DNA recombination</keyword>
<dbReference type="Gene3D" id="3.30.420.10">
    <property type="entry name" value="Ribonuclease H-like superfamily/Ribonuclease H"/>
    <property type="match status" value="1"/>
</dbReference>
<keyword evidence="8" id="KW-0694">RNA-binding</keyword>
<dbReference type="InterPro" id="IPR043502">
    <property type="entry name" value="DNA/RNA_pol_sf"/>
</dbReference>
<gene>
    <name evidence="18" type="ORF">NLI96_g5163</name>
</gene>
<dbReference type="InterPro" id="IPR012337">
    <property type="entry name" value="RNaseH-like_sf"/>
</dbReference>
<comment type="catalytic activity">
    <reaction evidence="15">
        <text>DNA(n) + a 2'-deoxyribonucleoside 5'-triphosphate = DNA(n+1) + diphosphate</text>
        <dbReference type="Rhea" id="RHEA:22508"/>
        <dbReference type="Rhea" id="RHEA-COMP:17339"/>
        <dbReference type="Rhea" id="RHEA-COMP:17340"/>
        <dbReference type="ChEBI" id="CHEBI:33019"/>
        <dbReference type="ChEBI" id="CHEBI:61560"/>
        <dbReference type="ChEBI" id="CHEBI:173112"/>
        <dbReference type="EC" id="2.7.7.7"/>
    </reaction>
</comment>
<dbReference type="Pfam" id="PF25597">
    <property type="entry name" value="SH3_retrovirus"/>
    <property type="match status" value="1"/>
</dbReference>
<feature type="compositionally biased region" description="Polar residues" evidence="16">
    <location>
        <begin position="318"/>
        <end position="339"/>
    </location>
</feature>
<dbReference type="GO" id="GO:0016787">
    <property type="term" value="F:hydrolase activity"/>
    <property type="evidence" value="ECO:0007669"/>
    <property type="project" value="UniProtKB-KW"/>
</dbReference>
<dbReference type="PANTHER" id="PTHR42648">
    <property type="entry name" value="TRANSPOSASE, PUTATIVE-RELATED"/>
    <property type="match status" value="1"/>
</dbReference>
<evidence type="ECO:0000256" key="11">
    <source>
        <dbReference type="ARBA" id="ARBA00022932"/>
    </source>
</evidence>
<dbReference type="InterPro" id="IPR057670">
    <property type="entry name" value="SH3_retrovirus"/>
</dbReference>
<dbReference type="SUPFAM" id="SSF53098">
    <property type="entry name" value="Ribonuclease H-like"/>
    <property type="match status" value="1"/>
</dbReference>
<comment type="caution">
    <text evidence="18">The sequence shown here is derived from an EMBL/GenBank/DDBJ whole genome shotgun (WGS) entry which is preliminary data.</text>
</comment>
<evidence type="ECO:0000256" key="12">
    <source>
        <dbReference type="ARBA" id="ARBA00023172"/>
    </source>
</evidence>
<evidence type="ECO:0000256" key="8">
    <source>
        <dbReference type="ARBA" id="ARBA00022884"/>
    </source>
</evidence>
<dbReference type="GO" id="GO:0003723">
    <property type="term" value="F:RNA binding"/>
    <property type="evidence" value="ECO:0007669"/>
    <property type="project" value="UniProtKB-KW"/>
</dbReference>
<feature type="compositionally biased region" description="Basic and acidic residues" evidence="16">
    <location>
        <begin position="307"/>
        <end position="317"/>
    </location>
</feature>
<dbReference type="GO" id="GO:0004519">
    <property type="term" value="F:endonuclease activity"/>
    <property type="evidence" value="ECO:0007669"/>
    <property type="project" value="UniProtKB-KW"/>
</dbReference>
<dbReference type="EMBL" id="JANAWD010000163">
    <property type="protein sequence ID" value="KAJ3485148.1"/>
    <property type="molecule type" value="Genomic_DNA"/>
</dbReference>
<dbReference type="InterPro" id="IPR001584">
    <property type="entry name" value="Integrase_cat-core"/>
</dbReference>
<dbReference type="GO" id="GO:0003964">
    <property type="term" value="F:RNA-directed DNA polymerase activity"/>
    <property type="evidence" value="ECO:0007669"/>
    <property type="project" value="UniProtKB-KW"/>
</dbReference>
<keyword evidence="10" id="KW-0695">RNA-directed DNA polymerase</keyword>
<evidence type="ECO:0000256" key="15">
    <source>
        <dbReference type="ARBA" id="ARBA00049244"/>
    </source>
</evidence>
<dbReference type="GO" id="GO:0006310">
    <property type="term" value="P:DNA recombination"/>
    <property type="evidence" value="ECO:0007669"/>
    <property type="project" value="UniProtKB-KW"/>
</dbReference>
<dbReference type="InterPro" id="IPR039537">
    <property type="entry name" value="Retrotran_Ty1/copia-like"/>
</dbReference>
<dbReference type="Pfam" id="PF00665">
    <property type="entry name" value="rve"/>
    <property type="match status" value="1"/>
</dbReference>
<evidence type="ECO:0000256" key="3">
    <source>
        <dbReference type="ARBA" id="ARBA00022722"/>
    </source>
</evidence>
<evidence type="ECO:0000313" key="19">
    <source>
        <dbReference type="Proteomes" id="UP001212997"/>
    </source>
</evidence>
<evidence type="ECO:0000256" key="1">
    <source>
        <dbReference type="ARBA" id="ARBA00022578"/>
    </source>
</evidence>
<keyword evidence="19" id="KW-1185">Reference proteome</keyword>
<keyword evidence="6" id="KW-0378">Hydrolase</keyword>
<dbReference type="PANTHER" id="PTHR42648:SF11">
    <property type="entry name" value="TRANSPOSON TY4-P GAG-POL POLYPROTEIN"/>
    <property type="match status" value="1"/>
</dbReference>
<evidence type="ECO:0000313" key="18">
    <source>
        <dbReference type="EMBL" id="KAJ3485148.1"/>
    </source>
</evidence>
<feature type="region of interest" description="Disordered" evidence="16">
    <location>
        <begin position="255"/>
        <end position="346"/>
    </location>
</feature>
<name>A0AAD5YJE6_9APHY</name>
<evidence type="ECO:0000256" key="4">
    <source>
        <dbReference type="ARBA" id="ARBA00022723"/>
    </source>
</evidence>
<dbReference type="AlphaFoldDB" id="A0AAD5YJE6"/>
<evidence type="ECO:0000256" key="13">
    <source>
        <dbReference type="ARBA" id="ARBA00023268"/>
    </source>
</evidence>
<evidence type="ECO:0000256" key="16">
    <source>
        <dbReference type="SAM" id="MobiDB-lite"/>
    </source>
</evidence>
<evidence type="ECO:0000256" key="6">
    <source>
        <dbReference type="ARBA" id="ARBA00022801"/>
    </source>
</evidence>
<keyword evidence="11" id="KW-0808">Transferase</keyword>
<sequence length="592" mass="66608">MELLVVDLTGPVNPPTWSGYEYALVVVEVSCRKSVGALLKTKDQAAGELKRIIALLERQSGHKTLKIRSDSGTEFVNKTIEEFCFRNGIAQQTTNPYTPQQNGIAERAIAVFFEMVRSMLHSAKMDLRYWGEAFTYAIHIRNVTFTSALKDKVPDHAWTGRKPDISHLRIFGSVGYVHIPKKVRGGKLEETAIKCRLLGWWAEETKGYRLEDVETGKLITSRDVRFIEDETPGDLALIEGGGIRPTVAELTKLAPLDPVDTSPSPPVITVHSESTLPDTTTTVPDSNTTPPPDPPTRKRAAPGAKWEYLRGTRELSSRNRTQTTRLGDSNPTPQTTVAQSDDDSETAVESLLTTPESHTHVAFAVFHGEPLNFRQAKLSPHSKKWMEALQKEYNQLKATGTFEWVSELPEGRKAIGSRVVYREKHDGEGKLDKFKVRIVAKGFSQVPGRDFNPLFVSSSVFRTTTLRTLLSLVAHEDWEIHQVDVVGAYLQGDLDEEIYMEVPEGVEEEGKKNGTWWWKLLKALYGLKQAGRQWKKKLDEVMKEFGFTKGNADECLYVLRNNEGIIIILVLVYVDDMTIASKDKMHIINFKR</sequence>
<accession>A0AAD5YJE6</accession>
<dbReference type="PROSITE" id="PS50994">
    <property type="entry name" value="INTEGRASE"/>
    <property type="match status" value="1"/>
</dbReference>
<keyword evidence="7" id="KW-0460">Magnesium</keyword>
<keyword evidence="5" id="KW-0255">Endonuclease</keyword>
<keyword evidence="9" id="KW-0229">DNA integration</keyword>
<dbReference type="GO" id="GO:0003887">
    <property type="term" value="F:DNA-directed DNA polymerase activity"/>
    <property type="evidence" value="ECO:0007669"/>
    <property type="project" value="UniProtKB-KW"/>
</dbReference>
<feature type="compositionally biased region" description="Low complexity" evidence="16">
    <location>
        <begin position="277"/>
        <end position="288"/>
    </location>
</feature>
<evidence type="ECO:0000256" key="5">
    <source>
        <dbReference type="ARBA" id="ARBA00022759"/>
    </source>
</evidence>
<keyword evidence="2" id="KW-0548">Nucleotidyltransferase</keyword>
<dbReference type="GO" id="GO:0015074">
    <property type="term" value="P:DNA integration"/>
    <property type="evidence" value="ECO:0007669"/>
    <property type="project" value="UniProtKB-KW"/>
</dbReference>
<evidence type="ECO:0000256" key="2">
    <source>
        <dbReference type="ARBA" id="ARBA00022695"/>
    </source>
</evidence>
<dbReference type="InterPro" id="IPR036397">
    <property type="entry name" value="RNaseH_sf"/>
</dbReference>
<comment type="catalytic activity">
    <reaction evidence="14">
        <text>DNA(n) + a 2'-deoxyribonucleoside 5'-triphosphate = DNA(n+1) + diphosphate</text>
        <dbReference type="Rhea" id="RHEA:22508"/>
        <dbReference type="Rhea" id="RHEA-COMP:17339"/>
        <dbReference type="Rhea" id="RHEA-COMP:17340"/>
        <dbReference type="ChEBI" id="CHEBI:33019"/>
        <dbReference type="ChEBI" id="CHEBI:61560"/>
        <dbReference type="ChEBI" id="CHEBI:173112"/>
        <dbReference type="EC" id="2.7.7.49"/>
    </reaction>
</comment>
<protein>
    <recommendedName>
        <fullName evidence="17">Integrase catalytic domain-containing protein</fullName>
    </recommendedName>
</protein>
<proteinExistence type="predicted"/>